<reference evidence="1" key="1">
    <citation type="submission" date="2022-02" db="EMBL/GenBank/DDBJ databases">
        <title>Fredinandcohnia quinoae sp. nov. isolated from Chenopodium quinoa seeds.</title>
        <authorList>
            <person name="Saati-Santamaria Z."/>
            <person name="Flores-Felix J.D."/>
            <person name="Igual J.M."/>
            <person name="Velazquez E."/>
            <person name="Garcia-Fraile P."/>
            <person name="Martinez-Molina E."/>
        </authorList>
    </citation>
    <scope>NUCLEOTIDE SEQUENCE</scope>
    <source>
        <strain evidence="1">SECRCQ15</strain>
    </source>
</reference>
<dbReference type="EMBL" id="JAKTTI010000007">
    <property type="protein sequence ID" value="MCH1625107.1"/>
    <property type="molecule type" value="Genomic_DNA"/>
</dbReference>
<accession>A0AAW5E4X0</accession>
<sequence>METFLEFLREVLKGIVRAVSAYFFQKNILEHKKTTPRRHNHKGGSRK</sequence>
<organism evidence="1 2">
    <name type="scientific">Fredinandcohnia quinoae</name>
    <dbReference type="NCBI Taxonomy" id="2918902"/>
    <lineage>
        <taxon>Bacteria</taxon>
        <taxon>Bacillati</taxon>
        <taxon>Bacillota</taxon>
        <taxon>Bacilli</taxon>
        <taxon>Bacillales</taxon>
        <taxon>Bacillaceae</taxon>
        <taxon>Fredinandcohnia</taxon>
    </lineage>
</organism>
<keyword evidence="2" id="KW-1185">Reference proteome</keyword>
<protein>
    <submittedName>
        <fullName evidence="1">Uncharacterized protein</fullName>
    </submittedName>
</protein>
<dbReference type="AlphaFoldDB" id="A0AAW5E4X0"/>
<proteinExistence type="predicted"/>
<dbReference type="Proteomes" id="UP001431131">
    <property type="component" value="Unassembled WGS sequence"/>
</dbReference>
<evidence type="ECO:0000313" key="2">
    <source>
        <dbReference type="Proteomes" id="UP001431131"/>
    </source>
</evidence>
<comment type="caution">
    <text evidence="1">The sequence shown here is derived from an EMBL/GenBank/DDBJ whole genome shotgun (WGS) entry which is preliminary data.</text>
</comment>
<gene>
    <name evidence="1" type="ORF">MJG50_07185</name>
</gene>
<evidence type="ECO:0000313" key="1">
    <source>
        <dbReference type="EMBL" id="MCH1625107.1"/>
    </source>
</evidence>
<name>A0AAW5E4X0_9BACI</name>
<dbReference type="RefSeq" id="WP_240254083.1">
    <property type="nucleotide sequence ID" value="NZ_JAKTTI010000007.1"/>
</dbReference>